<name>A0A7X9ZYB1_9BURK</name>
<dbReference type="GO" id="GO:0005524">
    <property type="term" value="F:ATP binding"/>
    <property type="evidence" value="ECO:0007669"/>
    <property type="project" value="UniProtKB-KW"/>
</dbReference>
<sequence>MPNGYETQIGESGETLSGGQRQAIALARALYGDPRLVLLDEPNANLDAEGERALNAALAQLKRDGVTVVVVTHRQAVLAIADRVMLMRHGEIERFGSREEVEAWVNSRARRTKPEAGRVQQEVAAS</sequence>
<dbReference type="InterPro" id="IPR039421">
    <property type="entry name" value="Type_1_exporter"/>
</dbReference>
<organism evidence="2 3">
    <name type="scientific">Paraburkholderia antibiotica</name>
    <dbReference type="NCBI Taxonomy" id="2728839"/>
    <lineage>
        <taxon>Bacteria</taxon>
        <taxon>Pseudomonadati</taxon>
        <taxon>Pseudomonadota</taxon>
        <taxon>Betaproteobacteria</taxon>
        <taxon>Burkholderiales</taxon>
        <taxon>Burkholderiaceae</taxon>
        <taxon>Paraburkholderia</taxon>
    </lineage>
</organism>
<dbReference type="Proteomes" id="UP000583127">
    <property type="component" value="Unassembled WGS sequence"/>
</dbReference>
<dbReference type="Gene3D" id="3.40.50.300">
    <property type="entry name" value="P-loop containing nucleotide triphosphate hydrolases"/>
    <property type="match status" value="1"/>
</dbReference>
<proteinExistence type="predicted"/>
<keyword evidence="3" id="KW-1185">Reference proteome</keyword>
<dbReference type="EMBL" id="JABBFZ010000005">
    <property type="protein sequence ID" value="NML31465.1"/>
    <property type="molecule type" value="Genomic_DNA"/>
</dbReference>
<evidence type="ECO:0000313" key="2">
    <source>
        <dbReference type="EMBL" id="NML31465.1"/>
    </source>
</evidence>
<feature type="domain" description="ABC transporter" evidence="1">
    <location>
        <begin position="6"/>
        <end position="43"/>
    </location>
</feature>
<comment type="caution">
    <text evidence="2">The sequence shown here is derived from an EMBL/GenBank/DDBJ whole genome shotgun (WGS) entry which is preliminary data.</text>
</comment>
<gene>
    <name evidence="2" type="ORF">HHL14_11555</name>
</gene>
<reference evidence="2 3" key="1">
    <citation type="submission" date="2020-04" db="EMBL/GenBank/DDBJ databases">
        <title>Paraburkholderia sp. G-4-1-8 isolated from soil.</title>
        <authorList>
            <person name="Dahal R.H."/>
        </authorList>
    </citation>
    <scope>NUCLEOTIDE SEQUENCE [LARGE SCALE GENOMIC DNA]</scope>
    <source>
        <strain evidence="2 3">G-4-1-8</strain>
    </source>
</reference>
<dbReference type="Pfam" id="PF00005">
    <property type="entry name" value="ABC_tran"/>
    <property type="match status" value="1"/>
</dbReference>
<dbReference type="GO" id="GO:0016887">
    <property type="term" value="F:ATP hydrolysis activity"/>
    <property type="evidence" value="ECO:0007669"/>
    <property type="project" value="InterPro"/>
</dbReference>
<evidence type="ECO:0000313" key="3">
    <source>
        <dbReference type="Proteomes" id="UP000583127"/>
    </source>
</evidence>
<evidence type="ECO:0000259" key="1">
    <source>
        <dbReference type="Pfam" id="PF00005"/>
    </source>
</evidence>
<dbReference type="InterPro" id="IPR003439">
    <property type="entry name" value="ABC_transporter-like_ATP-bd"/>
</dbReference>
<dbReference type="PANTHER" id="PTHR43394">
    <property type="entry name" value="ATP-DEPENDENT PERMEASE MDL1, MITOCHONDRIAL"/>
    <property type="match status" value="1"/>
</dbReference>
<keyword evidence="2" id="KW-0547">Nucleotide-binding</keyword>
<dbReference type="AlphaFoldDB" id="A0A7X9ZYB1"/>
<dbReference type="InterPro" id="IPR027417">
    <property type="entry name" value="P-loop_NTPase"/>
</dbReference>
<dbReference type="GO" id="GO:0015421">
    <property type="term" value="F:ABC-type oligopeptide transporter activity"/>
    <property type="evidence" value="ECO:0007669"/>
    <property type="project" value="TreeGrafter"/>
</dbReference>
<protein>
    <submittedName>
        <fullName evidence="2">ATP-binding cassette domain-containing protein</fullName>
    </submittedName>
</protein>
<keyword evidence="2" id="KW-0067">ATP-binding</keyword>
<accession>A0A7X9ZYB1</accession>
<dbReference type="PANTHER" id="PTHR43394:SF1">
    <property type="entry name" value="ATP-BINDING CASSETTE SUB-FAMILY B MEMBER 10, MITOCHONDRIAL"/>
    <property type="match status" value="1"/>
</dbReference>
<dbReference type="SUPFAM" id="SSF52540">
    <property type="entry name" value="P-loop containing nucleoside triphosphate hydrolases"/>
    <property type="match status" value="1"/>
</dbReference>